<dbReference type="PANTHER" id="PTHR11080">
    <property type="entry name" value="PYRAZINAMIDASE/NICOTINAMIDASE"/>
    <property type="match status" value="1"/>
</dbReference>
<dbReference type="SUPFAM" id="SSF52499">
    <property type="entry name" value="Isochorismatase-like hydrolases"/>
    <property type="match status" value="1"/>
</dbReference>
<organism evidence="3 4">
    <name type="scientific">Corallococcus caeni</name>
    <dbReference type="NCBI Taxonomy" id="3082388"/>
    <lineage>
        <taxon>Bacteria</taxon>
        <taxon>Pseudomonadati</taxon>
        <taxon>Myxococcota</taxon>
        <taxon>Myxococcia</taxon>
        <taxon>Myxococcales</taxon>
        <taxon>Cystobacterineae</taxon>
        <taxon>Myxococcaceae</taxon>
        <taxon>Corallococcus</taxon>
    </lineage>
</organism>
<accession>A0ABQ6R402</accession>
<evidence type="ECO:0008006" key="5">
    <source>
        <dbReference type="Google" id="ProtNLM"/>
    </source>
</evidence>
<dbReference type="EMBL" id="BTTX01000010">
    <property type="protein sequence ID" value="GMU11033.1"/>
    <property type="molecule type" value="Genomic_DNA"/>
</dbReference>
<dbReference type="InterPro" id="IPR036380">
    <property type="entry name" value="Isochorismatase-like_sf"/>
</dbReference>
<keyword evidence="4" id="KW-1185">Reference proteome</keyword>
<dbReference type="Proteomes" id="UP001342631">
    <property type="component" value="Unassembled WGS sequence"/>
</dbReference>
<proteinExistence type="inferred from homology"/>
<name>A0ABQ6R402_9BACT</name>
<gene>
    <name evidence="3" type="ORF">ASNO1_72870</name>
</gene>
<reference evidence="3 4" key="1">
    <citation type="journal article" date="2024" name="Arch. Microbiol.">
        <title>Corallococcus caeni sp. nov., a novel myxobacterium isolated from activated sludge.</title>
        <authorList>
            <person name="Tomita S."/>
            <person name="Nakai R."/>
            <person name="Kuroda K."/>
            <person name="Kurashita H."/>
            <person name="Hatamoto M."/>
            <person name="Yamaguchi T."/>
            <person name="Narihiro T."/>
        </authorList>
    </citation>
    <scope>NUCLEOTIDE SEQUENCE [LARGE SCALE GENOMIC DNA]</scope>
    <source>
        <strain evidence="3 4">NO1</strain>
    </source>
</reference>
<evidence type="ECO:0000313" key="3">
    <source>
        <dbReference type="EMBL" id="GMU11033.1"/>
    </source>
</evidence>
<comment type="similarity">
    <text evidence="1">Belongs to the isochorismatase family.</text>
</comment>
<dbReference type="InterPro" id="IPR052347">
    <property type="entry name" value="Isochorismatase_Nicotinamidase"/>
</dbReference>
<sequence>MDMTKANAKELPLPGFYNANHAAEYGYGPNAGKLQRDAGAWKASQGVTAAATDRFNLHLLLIDVQKDFCFPDGSLYVAGRSGRGAIDDNRRIAEFIYRNLGTLTNVTATLDTHFAYQIFFPSFWVDQDDQPLQPYREVTREQLERGQARPNPAMAKWLCGGNYPWLLKQVKFYCEELERAGKYTLYLWPPHCLLGSDGHALSGVVQEARLFHSYARGMQSWVEVKGGNPLTENYSVMRPEVLMRHDGQPLAQRNTQFLKTLLTSDAVVIGGQAASHCVKSSIDDLLGEIVAQDAALARKVYLLTDCMSSVTVPDGKGGFAADFTPQADAALKRFADAGMHLVKSTDPLASWPDLHLA</sequence>
<dbReference type="PANTHER" id="PTHR11080:SF2">
    <property type="entry name" value="LD05707P"/>
    <property type="match status" value="1"/>
</dbReference>
<evidence type="ECO:0000256" key="1">
    <source>
        <dbReference type="ARBA" id="ARBA00006336"/>
    </source>
</evidence>
<comment type="caution">
    <text evidence="3">The sequence shown here is derived from an EMBL/GenBank/DDBJ whole genome shotgun (WGS) entry which is preliminary data.</text>
</comment>
<protein>
    <recommendedName>
        <fullName evidence="5">Nicotinamidase</fullName>
    </recommendedName>
</protein>
<keyword evidence="2" id="KW-0378">Hydrolase</keyword>
<evidence type="ECO:0000256" key="2">
    <source>
        <dbReference type="ARBA" id="ARBA00022801"/>
    </source>
</evidence>
<evidence type="ECO:0000313" key="4">
    <source>
        <dbReference type="Proteomes" id="UP001342631"/>
    </source>
</evidence>
<dbReference type="Gene3D" id="3.40.50.850">
    <property type="entry name" value="Isochorismatase-like"/>
    <property type="match status" value="1"/>
</dbReference>